<sequence>MHYVDGGTDRNGRTTVLMYFESFPNSCQPSRALFGQLERRFLPSSHIGRKSNIRTPAVETAMLRRTRKQIEEHRTRLGYTSFHRYAYTARKRITHLMHPKCTGLVRSRLSQTRCIPSLIFEQKGHTAGFCFLINPLFHWTVS</sequence>
<organism evidence="1 2">
    <name type="scientific">Trichonephila clavata</name>
    <name type="common">Joro spider</name>
    <name type="synonym">Nephila clavata</name>
    <dbReference type="NCBI Taxonomy" id="2740835"/>
    <lineage>
        <taxon>Eukaryota</taxon>
        <taxon>Metazoa</taxon>
        <taxon>Ecdysozoa</taxon>
        <taxon>Arthropoda</taxon>
        <taxon>Chelicerata</taxon>
        <taxon>Arachnida</taxon>
        <taxon>Araneae</taxon>
        <taxon>Araneomorphae</taxon>
        <taxon>Entelegynae</taxon>
        <taxon>Araneoidea</taxon>
        <taxon>Nephilidae</taxon>
        <taxon>Trichonephila</taxon>
    </lineage>
</organism>
<name>A0A8X6HMU6_TRICU</name>
<dbReference type="Proteomes" id="UP000887116">
    <property type="component" value="Unassembled WGS sequence"/>
</dbReference>
<gene>
    <name evidence="1" type="ORF">TNCT_290231</name>
</gene>
<dbReference type="AlphaFoldDB" id="A0A8X6HMU6"/>
<dbReference type="EMBL" id="BMAO01002026">
    <property type="protein sequence ID" value="GFQ77612.1"/>
    <property type="molecule type" value="Genomic_DNA"/>
</dbReference>
<accession>A0A8X6HMU6</accession>
<comment type="caution">
    <text evidence="1">The sequence shown here is derived from an EMBL/GenBank/DDBJ whole genome shotgun (WGS) entry which is preliminary data.</text>
</comment>
<proteinExistence type="predicted"/>
<keyword evidence="2" id="KW-1185">Reference proteome</keyword>
<protein>
    <submittedName>
        <fullName evidence="1">Uncharacterized protein</fullName>
    </submittedName>
</protein>
<evidence type="ECO:0000313" key="2">
    <source>
        <dbReference type="Proteomes" id="UP000887116"/>
    </source>
</evidence>
<evidence type="ECO:0000313" key="1">
    <source>
        <dbReference type="EMBL" id="GFQ77612.1"/>
    </source>
</evidence>
<reference evidence="1" key="1">
    <citation type="submission" date="2020-07" db="EMBL/GenBank/DDBJ databases">
        <title>Multicomponent nature underlies the extraordinary mechanical properties of spider dragline silk.</title>
        <authorList>
            <person name="Kono N."/>
            <person name="Nakamura H."/>
            <person name="Mori M."/>
            <person name="Yoshida Y."/>
            <person name="Ohtoshi R."/>
            <person name="Malay A.D."/>
            <person name="Moran D.A.P."/>
            <person name="Tomita M."/>
            <person name="Numata K."/>
            <person name="Arakawa K."/>
        </authorList>
    </citation>
    <scope>NUCLEOTIDE SEQUENCE</scope>
</reference>